<keyword evidence="1" id="KW-0732">Signal</keyword>
<accession>A0A7W6BQQ8</accession>
<sequence length="160" mass="16940">MTGRGVLALVLATGGVAAAAEPPAYRDDRSTPDAVLESLYNAIERQEYLRAWSYFREEAARPFDAFAAGYADTRHVRLKLGTATGEGAAGSTYYRLPAVVEAETASGTRVFAGCYELRLVQPASQGEPPFRPMGISGARLAAVDESFDAATGRCDTGATP</sequence>
<reference evidence="2 3" key="1">
    <citation type="submission" date="2020-08" db="EMBL/GenBank/DDBJ databases">
        <title>Genomic Encyclopedia of Type Strains, Phase IV (KMG-IV): sequencing the most valuable type-strain genomes for metagenomic binning, comparative biology and taxonomic classification.</title>
        <authorList>
            <person name="Goeker M."/>
        </authorList>
    </citation>
    <scope>NUCLEOTIDE SEQUENCE [LARGE SCALE GENOMIC DNA]</scope>
    <source>
        <strain evidence="2 3">DSM 25024</strain>
    </source>
</reference>
<evidence type="ECO:0000313" key="3">
    <source>
        <dbReference type="Proteomes" id="UP000531216"/>
    </source>
</evidence>
<name>A0A7W6BQQ8_9HYPH</name>
<dbReference type="AlphaFoldDB" id="A0A7W6BQQ8"/>
<proteinExistence type="predicted"/>
<feature type="chain" id="PRO_5030915997" evidence="1">
    <location>
        <begin position="20"/>
        <end position="160"/>
    </location>
</feature>
<keyword evidence="3" id="KW-1185">Reference proteome</keyword>
<dbReference type="Proteomes" id="UP000531216">
    <property type="component" value="Unassembled WGS sequence"/>
</dbReference>
<evidence type="ECO:0000313" key="2">
    <source>
        <dbReference type="EMBL" id="MBB3936349.1"/>
    </source>
</evidence>
<dbReference type="OrthoDB" id="7863791at2"/>
<comment type="caution">
    <text evidence="2">The sequence shown here is derived from an EMBL/GenBank/DDBJ whole genome shotgun (WGS) entry which is preliminary data.</text>
</comment>
<protein>
    <submittedName>
        <fullName evidence="2">Uncharacterized protein</fullName>
    </submittedName>
</protein>
<feature type="signal peptide" evidence="1">
    <location>
        <begin position="1"/>
        <end position="19"/>
    </location>
</feature>
<dbReference type="EMBL" id="JACIDO010000004">
    <property type="protein sequence ID" value="MBB3936349.1"/>
    <property type="molecule type" value="Genomic_DNA"/>
</dbReference>
<dbReference type="RefSeq" id="WP_090965176.1">
    <property type="nucleotide sequence ID" value="NZ_FOOA01000016.1"/>
</dbReference>
<organism evidence="2 3">
    <name type="scientific">Aureimonas phyllosphaerae</name>
    <dbReference type="NCBI Taxonomy" id="1166078"/>
    <lineage>
        <taxon>Bacteria</taxon>
        <taxon>Pseudomonadati</taxon>
        <taxon>Pseudomonadota</taxon>
        <taxon>Alphaproteobacteria</taxon>
        <taxon>Hyphomicrobiales</taxon>
        <taxon>Aurantimonadaceae</taxon>
        <taxon>Aureimonas</taxon>
    </lineage>
</organism>
<evidence type="ECO:0000256" key="1">
    <source>
        <dbReference type="SAM" id="SignalP"/>
    </source>
</evidence>
<gene>
    <name evidence="2" type="ORF">GGR05_002499</name>
</gene>